<dbReference type="GO" id="GO:0106274">
    <property type="term" value="F:NAD+-protein-arginine ADP-ribosyltransferase activity"/>
    <property type="evidence" value="ECO:0007669"/>
    <property type="project" value="UniProtKB-EC"/>
</dbReference>
<protein>
    <recommendedName>
        <fullName evidence="6">NAD(P)(+)--arginine ADP-ribosyltransferase</fullName>
        <ecNumber evidence="6">2.4.2.31</ecNumber>
    </recommendedName>
    <alternativeName>
        <fullName evidence="6">Mono(ADP-ribosyl)transferase</fullName>
    </alternativeName>
</protein>
<feature type="compositionally biased region" description="Polar residues" evidence="7">
    <location>
        <begin position="227"/>
        <end position="254"/>
    </location>
</feature>
<evidence type="ECO:0000256" key="5">
    <source>
        <dbReference type="ARBA" id="ARBA00047597"/>
    </source>
</evidence>
<dbReference type="Gene3D" id="3.90.176.10">
    <property type="entry name" value="Toxin ADP-ribosyltransferase, Chain A, domain 1"/>
    <property type="match status" value="1"/>
</dbReference>
<sequence>MTLADRFLDADQELQRRLPSIGDFENEPVVSLEEAAKKLQSLTYLYDYKVVPALNKMRHLRESLTLDEAAAIHLYTMWHQRADSAIAIQLNRALRSGDASHIKRWLSYLKLFVTGLNKLPPKKGTIWRFTRGDITARFQNECIWSGFSSCTGTKSVMTRAFDPCGVYTVFKIECINGKSISNYSERPDQDEVLLMPGTRLRVLDKYYQGDDIHMVYLQEVESQNQLSPYRPSYTSPMNQSYRTDQGLPSPSIQPSKKPEVPQVNSKFVLRLNYLLL</sequence>
<dbReference type="Proteomes" id="UP000663869">
    <property type="component" value="Unassembled WGS sequence"/>
</dbReference>
<evidence type="ECO:0000313" key="9">
    <source>
        <dbReference type="Proteomes" id="UP000663869"/>
    </source>
</evidence>
<keyword evidence="6" id="KW-0521">NADP</keyword>
<gene>
    <name evidence="8" type="ORF">FME351_LOCUS11325</name>
</gene>
<evidence type="ECO:0000256" key="4">
    <source>
        <dbReference type="ARBA" id="ARBA00022695"/>
    </source>
</evidence>
<evidence type="ECO:0000256" key="6">
    <source>
        <dbReference type="RuleBase" id="RU361228"/>
    </source>
</evidence>
<accession>A0A818C3Z1</accession>
<reference evidence="8" key="1">
    <citation type="submission" date="2021-02" db="EMBL/GenBank/DDBJ databases">
        <authorList>
            <person name="Nowell W R."/>
        </authorList>
    </citation>
    <scope>NUCLEOTIDE SEQUENCE</scope>
</reference>
<comment type="similarity">
    <text evidence="1 6">Belongs to the Arg-specific ADP-ribosyltransferase family.</text>
</comment>
<dbReference type="PROSITE" id="PS51996">
    <property type="entry name" value="TR_MART"/>
    <property type="match status" value="1"/>
</dbReference>
<dbReference type="Pfam" id="PF01129">
    <property type="entry name" value="ART"/>
    <property type="match status" value="1"/>
</dbReference>
<evidence type="ECO:0000256" key="1">
    <source>
        <dbReference type="ARBA" id="ARBA00009558"/>
    </source>
</evidence>
<evidence type="ECO:0000256" key="3">
    <source>
        <dbReference type="ARBA" id="ARBA00022679"/>
    </source>
</evidence>
<evidence type="ECO:0000256" key="7">
    <source>
        <dbReference type="SAM" id="MobiDB-lite"/>
    </source>
</evidence>
<evidence type="ECO:0000256" key="2">
    <source>
        <dbReference type="ARBA" id="ARBA00022676"/>
    </source>
</evidence>
<dbReference type="SUPFAM" id="SSF56399">
    <property type="entry name" value="ADP-ribosylation"/>
    <property type="match status" value="1"/>
</dbReference>
<keyword evidence="4" id="KW-0548">Nucleotidyltransferase</keyword>
<comment type="caution">
    <text evidence="8">The sequence shown here is derived from an EMBL/GenBank/DDBJ whole genome shotgun (WGS) entry which is preliminary data.</text>
</comment>
<dbReference type="GO" id="GO:0016779">
    <property type="term" value="F:nucleotidyltransferase activity"/>
    <property type="evidence" value="ECO:0007669"/>
    <property type="project" value="UniProtKB-KW"/>
</dbReference>
<organism evidence="8 9">
    <name type="scientific">Rotaria socialis</name>
    <dbReference type="NCBI Taxonomy" id="392032"/>
    <lineage>
        <taxon>Eukaryota</taxon>
        <taxon>Metazoa</taxon>
        <taxon>Spiralia</taxon>
        <taxon>Gnathifera</taxon>
        <taxon>Rotifera</taxon>
        <taxon>Eurotatoria</taxon>
        <taxon>Bdelloidea</taxon>
        <taxon>Philodinida</taxon>
        <taxon>Philodinidae</taxon>
        <taxon>Rotaria</taxon>
    </lineage>
</organism>
<evidence type="ECO:0000313" key="8">
    <source>
        <dbReference type="EMBL" id="CAF3425513.1"/>
    </source>
</evidence>
<proteinExistence type="inferred from homology"/>
<comment type="catalytic activity">
    <reaction evidence="5 6">
        <text>L-arginyl-[protein] + NAD(+) = N(omega)-(ADP-D-ribosyl)-L-arginyl-[protein] + nicotinamide + H(+)</text>
        <dbReference type="Rhea" id="RHEA:19149"/>
        <dbReference type="Rhea" id="RHEA-COMP:10532"/>
        <dbReference type="Rhea" id="RHEA-COMP:15087"/>
        <dbReference type="ChEBI" id="CHEBI:15378"/>
        <dbReference type="ChEBI" id="CHEBI:17154"/>
        <dbReference type="ChEBI" id="CHEBI:29965"/>
        <dbReference type="ChEBI" id="CHEBI:57540"/>
        <dbReference type="ChEBI" id="CHEBI:142554"/>
        <dbReference type="EC" id="2.4.2.31"/>
    </reaction>
</comment>
<feature type="region of interest" description="Disordered" evidence="7">
    <location>
        <begin position="227"/>
        <end position="259"/>
    </location>
</feature>
<dbReference type="InterPro" id="IPR000768">
    <property type="entry name" value="ART"/>
</dbReference>
<dbReference type="EMBL" id="CAJNYU010001293">
    <property type="protein sequence ID" value="CAF3425513.1"/>
    <property type="molecule type" value="Genomic_DNA"/>
</dbReference>
<keyword evidence="6" id="KW-0520">NAD</keyword>
<dbReference type="AlphaFoldDB" id="A0A818C3Z1"/>
<dbReference type="EC" id="2.4.2.31" evidence="6"/>
<keyword evidence="2 6" id="KW-0328">Glycosyltransferase</keyword>
<name>A0A818C3Z1_9BILA</name>
<keyword evidence="3 6" id="KW-0808">Transferase</keyword>